<sequence length="542" mass="58317">MLRNIALALACLSTQASCHDASSHQQHLSSENAPAKKVAIIGAGAGGSSAAYHLSQYASSAGIPTNITVFERAPYIGGRSTTVHAYDAPSLPVELGASIFVSVNKILADAVSHFNLSSDGSNDFIVDEEEDKERDFMGVWDGQSFVLTTPEDMGWFDKAKLLWKYGLAPIRTMRLMRKTVGAFLQMYEEPHFPWPSLSEKAHELGLVEASAATGEEFLRKNGIGGAFAHDVVQASTRVNYAQNLAHINGLLSMVCMATDGAMSVDGGNWQIFANMARAATTDIRLNTSVSALVKQSDSSYSLIPQDATTSALRAPEHFDAVILAAPYQFANLTITPAPQHVPDAVPYVQLHVTLFASPHRLAPAAFDLPAGAAVPQVILTTLAPDDDGRLDGDQRVGAAGFFSISTLRRLRNPDTGRAEFLYKIFSPAPVTGVFLAKILGVGDASNDDGESGVGEAVAKDDVTWIYRKVWHSYPFEFPRVTFEEVRLDEGLWYTSGIEGFISTMETSALAGKNVARLVVDEWVGEGEGEGKGVAEEEGSREL</sequence>
<evidence type="ECO:0000313" key="10">
    <source>
        <dbReference type="EMBL" id="KAF4304966.1"/>
    </source>
</evidence>
<dbReference type="InterPro" id="IPR036188">
    <property type="entry name" value="FAD/NAD-bd_sf"/>
</dbReference>
<keyword evidence="3" id="KW-0285">Flavoprotein</keyword>
<keyword evidence="7" id="KW-0325">Glycoprotein</keyword>
<gene>
    <name evidence="10" type="ORF">GTA08_BOTSDO06440</name>
</gene>
<dbReference type="SUPFAM" id="SSF51905">
    <property type="entry name" value="FAD/NAD(P)-binding domain"/>
    <property type="match status" value="1"/>
</dbReference>
<reference evidence="10" key="1">
    <citation type="submission" date="2020-04" db="EMBL/GenBank/DDBJ databases">
        <title>Genome Assembly and Annotation of Botryosphaeria dothidea sdau 11-99, a Latent Pathogen of Apple Fruit Ring Rot in China.</title>
        <authorList>
            <person name="Yu C."/>
            <person name="Diao Y."/>
            <person name="Lu Q."/>
            <person name="Zhao J."/>
            <person name="Cui S."/>
            <person name="Peng C."/>
            <person name="He B."/>
            <person name="Liu H."/>
        </authorList>
    </citation>
    <scope>NUCLEOTIDE SEQUENCE [LARGE SCALE GENOMIC DNA]</scope>
    <source>
        <strain evidence="10">Sdau11-99</strain>
    </source>
</reference>
<feature type="domain" description="Prenylcysteine lyase" evidence="9">
    <location>
        <begin position="152"/>
        <end position="525"/>
    </location>
</feature>
<proteinExistence type="inferred from homology"/>
<keyword evidence="6" id="KW-0560">Oxidoreductase</keyword>
<dbReference type="Gene3D" id="3.50.50.60">
    <property type="entry name" value="FAD/NAD(P)-binding domain"/>
    <property type="match status" value="1"/>
</dbReference>
<dbReference type="PANTHER" id="PTHR15944">
    <property type="entry name" value="FARNESYLCYSTEINE LYASE"/>
    <property type="match status" value="1"/>
</dbReference>
<evidence type="ECO:0000256" key="2">
    <source>
        <dbReference type="ARBA" id="ARBA00009967"/>
    </source>
</evidence>
<dbReference type="GO" id="GO:0030328">
    <property type="term" value="P:prenylcysteine catabolic process"/>
    <property type="evidence" value="ECO:0007669"/>
    <property type="project" value="InterPro"/>
</dbReference>
<dbReference type="InterPro" id="IPR010795">
    <property type="entry name" value="Prenylcys_lyase"/>
</dbReference>
<evidence type="ECO:0000256" key="3">
    <source>
        <dbReference type="ARBA" id="ARBA00022630"/>
    </source>
</evidence>
<evidence type="ECO:0000256" key="5">
    <source>
        <dbReference type="ARBA" id="ARBA00022827"/>
    </source>
</evidence>
<organism evidence="10 11">
    <name type="scientific">Botryosphaeria dothidea</name>
    <dbReference type="NCBI Taxonomy" id="55169"/>
    <lineage>
        <taxon>Eukaryota</taxon>
        <taxon>Fungi</taxon>
        <taxon>Dikarya</taxon>
        <taxon>Ascomycota</taxon>
        <taxon>Pezizomycotina</taxon>
        <taxon>Dothideomycetes</taxon>
        <taxon>Dothideomycetes incertae sedis</taxon>
        <taxon>Botryosphaeriales</taxon>
        <taxon>Botryosphaeriaceae</taxon>
        <taxon>Botryosphaeria</taxon>
    </lineage>
</organism>
<dbReference type="PIRSF" id="PIRSF036292">
    <property type="entry name" value="Prenylcysteine_oxidase"/>
    <property type="match status" value="1"/>
</dbReference>
<comment type="similarity">
    <text evidence="2">Belongs to the prenylcysteine oxidase family.</text>
</comment>
<dbReference type="OrthoDB" id="437369at2759"/>
<keyword evidence="10" id="KW-0456">Lyase</keyword>
<name>A0A8H4IPQ4_9PEZI</name>
<dbReference type="GO" id="GO:0030327">
    <property type="term" value="P:prenylated protein catabolic process"/>
    <property type="evidence" value="ECO:0007669"/>
    <property type="project" value="TreeGrafter"/>
</dbReference>
<keyword evidence="5" id="KW-0274">FAD</keyword>
<dbReference type="PANTHER" id="PTHR15944:SF0">
    <property type="entry name" value="PRENYLCYSTEINE LYASE DOMAIN-CONTAINING PROTEIN"/>
    <property type="match status" value="1"/>
</dbReference>
<keyword evidence="11" id="KW-1185">Reference proteome</keyword>
<comment type="cofactor">
    <cofactor evidence="1">
        <name>FAD</name>
        <dbReference type="ChEBI" id="CHEBI:57692"/>
    </cofactor>
</comment>
<feature type="chain" id="PRO_5034689980" evidence="8">
    <location>
        <begin position="19"/>
        <end position="542"/>
    </location>
</feature>
<keyword evidence="4 8" id="KW-0732">Signal</keyword>
<dbReference type="Pfam" id="PF13450">
    <property type="entry name" value="NAD_binding_8"/>
    <property type="match status" value="1"/>
</dbReference>
<comment type="caution">
    <text evidence="10">The sequence shown here is derived from an EMBL/GenBank/DDBJ whole genome shotgun (WGS) entry which is preliminary data.</text>
</comment>
<dbReference type="GO" id="GO:0001735">
    <property type="term" value="F:prenylcysteine oxidase activity"/>
    <property type="evidence" value="ECO:0007669"/>
    <property type="project" value="InterPro"/>
</dbReference>
<dbReference type="InterPro" id="IPR017046">
    <property type="entry name" value="Prenylcysteine_Oxase1"/>
</dbReference>
<accession>A0A8H4IPQ4</accession>
<feature type="signal peptide" evidence="8">
    <location>
        <begin position="1"/>
        <end position="18"/>
    </location>
</feature>
<evidence type="ECO:0000256" key="4">
    <source>
        <dbReference type="ARBA" id="ARBA00022729"/>
    </source>
</evidence>
<evidence type="ECO:0000259" key="9">
    <source>
        <dbReference type="Pfam" id="PF07156"/>
    </source>
</evidence>
<evidence type="ECO:0000256" key="1">
    <source>
        <dbReference type="ARBA" id="ARBA00001974"/>
    </source>
</evidence>
<evidence type="ECO:0000256" key="8">
    <source>
        <dbReference type="SAM" id="SignalP"/>
    </source>
</evidence>
<evidence type="ECO:0000256" key="6">
    <source>
        <dbReference type="ARBA" id="ARBA00023002"/>
    </source>
</evidence>
<dbReference type="EMBL" id="WWBZ02000040">
    <property type="protein sequence ID" value="KAF4304966.1"/>
    <property type="molecule type" value="Genomic_DNA"/>
</dbReference>
<evidence type="ECO:0000313" key="11">
    <source>
        <dbReference type="Proteomes" id="UP000572817"/>
    </source>
</evidence>
<dbReference type="Proteomes" id="UP000572817">
    <property type="component" value="Unassembled WGS sequence"/>
</dbReference>
<dbReference type="AlphaFoldDB" id="A0A8H4IPQ4"/>
<dbReference type="GO" id="GO:0016829">
    <property type="term" value="F:lyase activity"/>
    <property type="evidence" value="ECO:0007669"/>
    <property type="project" value="UniProtKB-KW"/>
</dbReference>
<protein>
    <submittedName>
        <fullName evidence="10">Prenylcysteine lyase</fullName>
    </submittedName>
</protein>
<dbReference type="Pfam" id="PF07156">
    <property type="entry name" value="Prenylcys_lyase"/>
    <property type="match status" value="1"/>
</dbReference>
<evidence type="ECO:0000256" key="7">
    <source>
        <dbReference type="ARBA" id="ARBA00023180"/>
    </source>
</evidence>